<feature type="compositionally biased region" description="Basic residues" evidence="1">
    <location>
        <begin position="31"/>
        <end position="42"/>
    </location>
</feature>
<evidence type="ECO:0000313" key="2">
    <source>
        <dbReference type="EMBL" id="CAD9815445.1"/>
    </source>
</evidence>
<proteinExistence type="predicted"/>
<sequence>MEIEKSNRKEQEAPPPSKKRVAISILDLQQKRKKSKGRRKQRISLAHPAMVSPFGLKHVAKGRFANISSDDECAKAEVAKAHSLEESQVAKVTKIPTEEECQKEVNKSTDEFEFNDNGDLEGGAFVSSVKRVSCSPEAMNEAKESNAFCISQFRDKRRKKRRFKIPTEVLIDLNKNVEV</sequence>
<feature type="compositionally biased region" description="Basic and acidic residues" evidence="1">
    <location>
        <begin position="1"/>
        <end position="12"/>
    </location>
</feature>
<dbReference type="AlphaFoldDB" id="A0A7S2UCF8"/>
<evidence type="ECO:0000256" key="1">
    <source>
        <dbReference type="SAM" id="MobiDB-lite"/>
    </source>
</evidence>
<dbReference type="EMBL" id="HBHQ01010823">
    <property type="protein sequence ID" value="CAD9815445.1"/>
    <property type="molecule type" value="Transcribed_RNA"/>
</dbReference>
<protein>
    <submittedName>
        <fullName evidence="2">Uncharacterized protein</fullName>
    </submittedName>
</protein>
<name>A0A7S2UCF8_9STRA</name>
<organism evidence="2">
    <name type="scientific">Attheya septentrionalis</name>
    <dbReference type="NCBI Taxonomy" id="420275"/>
    <lineage>
        <taxon>Eukaryota</taxon>
        <taxon>Sar</taxon>
        <taxon>Stramenopiles</taxon>
        <taxon>Ochrophyta</taxon>
        <taxon>Bacillariophyta</taxon>
        <taxon>Coscinodiscophyceae</taxon>
        <taxon>Chaetocerotophycidae</taxon>
        <taxon>Chaetocerotales</taxon>
        <taxon>Attheyaceae</taxon>
        <taxon>Attheya</taxon>
    </lineage>
</organism>
<feature type="region of interest" description="Disordered" evidence="1">
    <location>
        <begin position="1"/>
        <end position="42"/>
    </location>
</feature>
<reference evidence="2" key="1">
    <citation type="submission" date="2021-01" db="EMBL/GenBank/DDBJ databases">
        <authorList>
            <person name="Corre E."/>
            <person name="Pelletier E."/>
            <person name="Niang G."/>
            <person name="Scheremetjew M."/>
            <person name="Finn R."/>
            <person name="Kale V."/>
            <person name="Holt S."/>
            <person name="Cochrane G."/>
            <person name="Meng A."/>
            <person name="Brown T."/>
            <person name="Cohen L."/>
        </authorList>
    </citation>
    <scope>NUCLEOTIDE SEQUENCE</scope>
    <source>
        <strain evidence="2">CCMP2084</strain>
    </source>
</reference>
<accession>A0A7S2UCF8</accession>
<gene>
    <name evidence="2" type="ORF">ASEP1449_LOCUS7271</name>
</gene>